<evidence type="ECO:0000256" key="1">
    <source>
        <dbReference type="ARBA" id="ARBA00023125"/>
    </source>
</evidence>
<evidence type="ECO:0000313" key="6">
    <source>
        <dbReference type="Proteomes" id="UP000007838"/>
    </source>
</evidence>
<dbReference type="PROSITE" id="PS50977">
    <property type="entry name" value="HTH_TETR_2"/>
    <property type="match status" value="1"/>
</dbReference>
<dbReference type="InterPro" id="IPR050109">
    <property type="entry name" value="HTH-type_TetR-like_transc_reg"/>
</dbReference>
<dbReference type="KEGG" id="eec:EcWSU1_02485"/>
<feature type="DNA-binding region" description="H-T-H motif" evidence="2">
    <location>
        <begin position="57"/>
        <end position="76"/>
    </location>
</feature>
<feature type="region of interest" description="Disordered" evidence="3">
    <location>
        <begin position="1"/>
        <end position="36"/>
    </location>
</feature>
<dbReference type="PRINTS" id="PR00455">
    <property type="entry name" value="HTHTETR"/>
</dbReference>
<protein>
    <submittedName>
        <fullName evidence="5">Transposon Tn10 tetC protein</fullName>
    </submittedName>
</protein>
<feature type="compositionally biased region" description="Polar residues" evidence="3">
    <location>
        <begin position="10"/>
        <end position="20"/>
    </location>
</feature>
<dbReference type="Gene3D" id="1.10.357.10">
    <property type="entry name" value="Tetracycline Repressor, domain 2"/>
    <property type="match status" value="1"/>
</dbReference>
<dbReference type="Proteomes" id="UP000007838">
    <property type="component" value="Chromosome"/>
</dbReference>
<dbReference type="PANTHER" id="PTHR30055:SF223">
    <property type="entry name" value="HTH-TYPE TRANSCRIPTIONAL REGULATOR UIDR"/>
    <property type="match status" value="1"/>
</dbReference>
<evidence type="ECO:0000313" key="5">
    <source>
        <dbReference type="EMBL" id="AEW73920.1"/>
    </source>
</evidence>
<dbReference type="SUPFAM" id="SSF46689">
    <property type="entry name" value="Homeodomain-like"/>
    <property type="match status" value="1"/>
</dbReference>
<keyword evidence="1 2" id="KW-0238">DNA-binding</keyword>
<dbReference type="InterPro" id="IPR049484">
    <property type="entry name" value="Rv0078-like_C"/>
</dbReference>
<name>G8LDQ8_9ENTR</name>
<dbReference type="HOGENOM" id="CLU_069356_24_2_6"/>
<dbReference type="eggNOG" id="COG1309">
    <property type="taxonomic scope" value="Bacteria"/>
</dbReference>
<accession>G8LDQ8</accession>
<feature type="domain" description="HTH tetR-type" evidence="4">
    <location>
        <begin position="34"/>
        <end position="94"/>
    </location>
</feature>
<dbReference type="InterPro" id="IPR001647">
    <property type="entry name" value="HTH_TetR"/>
</dbReference>
<gene>
    <name evidence="5" type="primary">tetC</name>
    <name evidence="5" type="ORF">EcWSU1_02485</name>
</gene>
<dbReference type="Pfam" id="PF21351">
    <property type="entry name" value="TetR_C_41"/>
    <property type="match status" value="1"/>
</dbReference>
<dbReference type="GO" id="GO:0003700">
    <property type="term" value="F:DNA-binding transcription factor activity"/>
    <property type="evidence" value="ECO:0007669"/>
    <property type="project" value="TreeGrafter"/>
</dbReference>
<reference evidence="5 6" key="1">
    <citation type="journal article" date="2011" name="Stand. Genomic Sci.">
        <title>Complete genome of the onion pathogen Enterobacter cloacae EcWSU1.</title>
        <authorList>
            <person name="Humann J.L."/>
            <person name="Wildung M."/>
            <person name="Cheng C.H."/>
            <person name="Lee T."/>
            <person name="Stewart J.E."/>
            <person name="Drew J.C."/>
            <person name="Triplett E.W."/>
            <person name="Main D."/>
            <person name="Schroeder B.K."/>
        </authorList>
    </citation>
    <scope>NUCLEOTIDE SEQUENCE [LARGE SCALE GENOMIC DNA]</scope>
    <source>
        <strain evidence="5 6">EcWSU1</strain>
    </source>
</reference>
<sequence>MSKSKPHTPRMSNGKTQRNQGRLMAAKSRAETAQENREKMIQAGRKAFAEKGYAAASMDELTASVGLTRGALYHNFTDKKGLLAAVVAQIDSEMARKAKAIAASAENDWERLLAEGVAYINMALDPEVQRIVLRDGPAVLGDPAHWPSQNSCLESTRQTIEKMIERKVLKDMDANVAAQLLNGAALNAALLIAASEDPQKTLPHAIEVFVLLASGLRNQ</sequence>
<organism evidence="5 6">
    <name type="scientific">Enterobacter ludwigii</name>
    <dbReference type="NCBI Taxonomy" id="299767"/>
    <lineage>
        <taxon>Bacteria</taxon>
        <taxon>Pseudomonadati</taxon>
        <taxon>Pseudomonadota</taxon>
        <taxon>Gammaproteobacteria</taxon>
        <taxon>Enterobacterales</taxon>
        <taxon>Enterobacteriaceae</taxon>
        <taxon>Enterobacter</taxon>
        <taxon>Enterobacter cloacae complex</taxon>
    </lineage>
</organism>
<dbReference type="EMBL" id="CP002886">
    <property type="protein sequence ID" value="AEW73920.1"/>
    <property type="molecule type" value="Genomic_DNA"/>
</dbReference>
<dbReference type="PANTHER" id="PTHR30055">
    <property type="entry name" value="HTH-TYPE TRANSCRIPTIONAL REGULATOR RUTR"/>
    <property type="match status" value="1"/>
</dbReference>
<dbReference type="InterPro" id="IPR009057">
    <property type="entry name" value="Homeodomain-like_sf"/>
</dbReference>
<evidence type="ECO:0000256" key="2">
    <source>
        <dbReference type="PROSITE-ProRule" id="PRU00335"/>
    </source>
</evidence>
<dbReference type="GO" id="GO:0000976">
    <property type="term" value="F:transcription cis-regulatory region binding"/>
    <property type="evidence" value="ECO:0007669"/>
    <property type="project" value="TreeGrafter"/>
</dbReference>
<dbReference type="Pfam" id="PF00440">
    <property type="entry name" value="TetR_N"/>
    <property type="match status" value="1"/>
</dbReference>
<evidence type="ECO:0000259" key="4">
    <source>
        <dbReference type="PROSITE" id="PS50977"/>
    </source>
</evidence>
<dbReference type="AlphaFoldDB" id="G8LDQ8"/>
<proteinExistence type="predicted"/>
<evidence type="ECO:0000256" key="3">
    <source>
        <dbReference type="SAM" id="MobiDB-lite"/>
    </source>
</evidence>